<evidence type="ECO:0000313" key="3">
    <source>
        <dbReference type="EMBL" id="RXZ71440.1"/>
    </source>
</evidence>
<dbReference type="EMBL" id="SDPN01000011">
    <property type="protein sequence ID" value="RXZ71440.1"/>
    <property type="molecule type" value="Genomic_DNA"/>
</dbReference>
<dbReference type="OrthoDB" id="9772177at2"/>
<dbReference type="RefSeq" id="WP_129520350.1">
    <property type="nucleotide sequence ID" value="NZ_SDPN01000011.1"/>
</dbReference>
<dbReference type="SUPFAM" id="SSF52402">
    <property type="entry name" value="Adenine nucleotide alpha hydrolases-like"/>
    <property type="match status" value="2"/>
</dbReference>
<evidence type="ECO:0000259" key="2">
    <source>
        <dbReference type="Pfam" id="PF00582"/>
    </source>
</evidence>
<dbReference type="InterPro" id="IPR006015">
    <property type="entry name" value="Universal_stress_UspA"/>
</dbReference>
<dbReference type="AlphaFoldDB" id="A0A4Q2L3K9"/>
<proteinExistence type="inferred from homology"/>
<feature type="domain" description="UspA" evidence="2">
    <location>
        <begin position="9"/>
        <end position="128"/>
    </location>
</feature>
<organism evidence="3 4">
    <name type="scientific">Agromyces albus</name>
    <dbReference type="NCBI Taxonomy" id="205332"/>
    <lineage>
        <taxon>Bacteria</taxon>
        <taxon>Bacillati</taxon>
        <taxon>Actinomycetota</taxon>
        <taxon>Actinomycetes</taxon>
        <taxon>Micrococcales</taxon>
        <taxon>Microbacteriaceae</taxon>
        <taxon>Agromyces</taxon>
    </lineage>
</organism>
<dbReference type="Pfam" id="PF00582">
    <property type="entry name" value="Usp"/>
    <property type="match status" value="2"/>
</dbReference>
<evidence type="ECO:0000256" key="1">
    <source>
        <dbReference type="ARBA" id="ARBA00008791"/>
    </source>
</evidence>
<sequence>MRERVITVFDKIVVGWDDAPSDQDALQWAVAHANGVPLVVVQVMPGREQSGQSGQSGEHRDAGAPADAHVDLMEVTEEVREAYPELRLTTATVHGDPLRELDDYLTQGTLLVVGAASHGRSSRWTLGSRLAGRPGGGAVAVIPEGLDPAVRAGIIVGVDGSAASIEAIGIGADEAARTGEQLTLVHVWRVPTEWQSVYDDYAEDVAVVQDMHRQILDDALDIAASRGAVAEGRLEEGGAAAELIFAARDASLLVVGSHGRNWVGRFLIGSVSHDVLVSMTSPTIVVRPGE</sequence>
<protein>
    <submittedName>
        <fullName evidence="3">Universal stress protein</fullName>
    </submittedName>
</protein>
<dbReference type="InterPro" id="IPR006016">
    <property type="entry name" value="UspA"/>
</dbReference>
<evidence type="ECO:0000313" key="4">
    <source>
        <dbReference type="Proteomes" id="UP000293865"/>
    </source>
</evidence>
<comment type="caution">
    <text evidence="3">The sequence shown here is derived from an EMBL/GenBank/DDBJ whole genome shotgun (WGS) entry which is preliminary data.</text>
</comment>
<dbReference type="Proteomes" id="UP000293865">
    <property type="component" value="Unassembled WGS sequence"/>
</dbReference>
<dbReference type="PANTHER" id="PTHR46268">
    <property type="entry name" value="STRESS RESPONSE PROTEIN NHAX"/>
    <property type="match status" value="1"/>
</dbReference>
<dbReference type="Gene3D" id="3.40.50.620">
    <property type="entry name" value="HUPs"/>
    <property type="match status" value="2"/>
</dbReference>
<name>A0A4Q2L3K9_9MICO</name>
<dbReference type="PRINTS" id="PR01438">
    <property type="entry name" value="UNVRSLSTRESS"/>
</dbReference>
<reference evidence="3 4" key="1">
    <citation type="submission" date="2019-01" db="EMBL/GenBank/DDBJ databases">
        <title>Agromyces.</title>
        <authorList>
            <person name="Li J."/>
        </authorList>
    </citation>
    <scope>NUCLEOTIDE SEQUENCE [LARGE SCALE GENOMIC DNA]</scope>
    <source>
        <strain evidence="3 4">DSM 15934</strain>
    </source>
</reference>
<gene>
    <name evidence="3" type="ORF">ESP51_07855</name>
</gene>
<comment type="similarity">
    <text evidence="1">Belongs to the universal stress protein A family.</text>
</comment>
<feature type="domain" description="UspA" evidence="2">
    <location>
        <begin position="154"/>
        <end position="287"/>
    </location>
</feature>
<dbReference type="CDD" id="cd00293">
    <property type="entry name" value="USP-like"/>
    <property type="match status" value="1"/>
</dbReference>
<dbReference type="InterPro" id="IPR014729">
    <property type="entry name" value="Rossmann-like_a/b/a_fold"/>
</dbReference>
<keyword evidence="4" id="KW-1185">Reference proteome</keyword>
<dbReference type="PANTHER" id="PTHR46268:SF6">
    <property type="entry name" value="UNIVERSAL STRESS PROTEIN UP12"/>
    <property type="match status" value="1"/>
</dbReference>
<accession>A0A4Q2L3K9</accession>